<protein>
    <submittedName>
        <fullName evidence="2">Uncharacterized protein</fullName>
    </submittedName>
</protein>
<comment type="caution">
    <text evidence="2">The sequence shown here is derived from an EMBL/GenBank/DDBJ whole genome shotgun (WGS) entry which is preliminary data.</text>
</comment>
<dbReference type="Proteomes" id="UP001437256">
    <property type="component" value="Unassembled WGS sequence"/>
</dbReference>
<feature type="region of interest" description="Disordered" evidence="1">
    <location>
        <begin position="226"/>
        <end position="303"/>
    </location>
</feature>
<feature type="compositionally biased region" description="Polar residues" evidence="1">
    <location>
        <begin position="263"/>
        <end position="274"/>
    </location>
</feature>
<evidence type="ECO:0000313" key="2">
    <source>
        <dbReference type="EMBL" id="KAL0063195.1"/>
    </source>
</evidence>
<keyword evidence="3" id="KW-1185">Reference proteome</keyword>
<feature type="compositionally biased region" description="Basic residues" evidence="1">
    <location>
        <begin position="239"/>
        <end position="248"/>
    </location>
</feature>
<feature type="compositionally biased region" description="Low complexity" evidence="1">
    <location>
        <begin position="77"/>
        <end position="90"/>
    </location>
</feature>
<proteinExistence type="predicted"/>
<evidence type="ECO:0000313" key="3">
    <source>
        <dbReference type="Proteomes" id="UP001437256"/>
    </source>
</evidence>
<gene>
    <name evidence="2" type="ORF">AAF712_009893</name>
</gene>
<feature type="region of interest" description="Disordered" evidence="1">
    <location>
        <begin position="72"/>
        <end position="100"/>
    </location>
</feature>
<feature type="non-terminal residue" evidence="2">
    <location>
        <position position="1"/>
    </location>
</feature>
<reference evidence="2 3" key="1">
    <citation type="submission" date="2024-05" db="EMBL/GenBank/DDBJ databases">
        <title>A draft genome resource for the thread blight pathogen Marasmius tenuissimus strain MS-2.</title>
        <authorList>
            <person name="Yulfo-Soto G.E."/>
            <person name="Baruah I.K."/>
            <person name="Amoako-Attah I."/>
            <person name="Bukari Y."/>
            <person name="Meinhardt L.W."/>
            <person name="Bailey B.A."/>
            <person name="Cohen S.P."/>
        </authorList>
    </citation>
    <scope>NUCLEOTIDE SEQUENCE [LARGE SCALE GENOMIC DNA]</scope>
    <source>
        <strain evidence="2 3">MS-2</strain>
    </source>
</reference>
<organism evidence="2 3">
    <name type="scientific">Marasmius tenuissimus</name>
    <dbReference type="NCBI Taxonomy" id="585030"/>
    <lineage>
        <taxon>Eukaryota</taxon>
        <taxon>Fungi</taxon>
        <taxon>Dikarya</taxon>
        <taxon>Basidiomycota</taxon>
        <taxon>Agaricomycotina</taxon>
        <taxon>Agaricomycetes</taxon>
        <taxon>Agaricomycetidae</taxon>
        <taxon>Agaricales</taxon>
        <taxon>Marasmiineae</taxon>
        <taxon>Marasmiaceae</taxon>
        <taxon>Marasmius</taxon>
    </lineage>
</organism>
<evidence type="ECO:0000256" key="1">
    <source>
        <dbReference type="SAM" id="MobiDB-lite"/>
    </source>
</evidence>
<accession>A0ABR2ZNH8</accession>
<name>A0ABR2ZNH8_9AGAR</name>
<dbReference type="EMBL" id="JBBXMP010000086">
    <property type="protein sequence ID" value="KAL0063195.1"/>
    <property type="molecule type" value="Genomic_DNA"/>
</dbReference>
<sequence>QTTLRSITREFGSAIARIQLSHRFRELLKAAAKTSKATRDFTKETPTGIPVACRQTMEERLRESWRELAVGDLPARPSSTNSSNSDDSTPPSTPEEGRSPVMGATRAMSVSLPLLFNPFPDEDDYVDFMIKTASTMAVGAFDPFAEEVEGKAAHNPLEDEVEPVFHLPSAFTQPSVTFALPEDHDESASTQEKPSSFVYLDRLGHRTPYFQSSEGRAPASFKDLDRLGRRTPQVELNRRKQRRIRPRRSSQTNQADAPAATKVTPQSPQCQGSPKPTYASVLASPKQGDINFKLQRHPDEQRH</sequence>